<evidence type="ECO:0000313" key="3">
    <source>
        <dbReference type="Proteomes" id="UP000033188"/>
    </source>
</evidence>
<keyword evidence="1" id="KW-1133">Transmembrane helix</keyword>
<proteinExistence type="predicted"/>
<dbReference type="RefSeq" id="XP_012768283.1">
    <property type="nucleotide sequence ID" value="XM_012912829.1"/>
</dbReference>
<evidence type="ECO:0000256" key="1">
    <source>
        <dbReference type="SAM" id="Phobius"/>
    </source>
</evidence>
<organism evidence="2 3">
    <name type="scientific">Babesia bigemina</name>
    <dbReference type="NCBI Taxonomy" id="5866"/>
    <lineage>
        <taxon>Eukaryota</taxon>
        <taxon>Sar</taxon>
        <taxon>Alveolata</taxon>
        <taxon>Apicomplexa</taxon>
        <taxon>Aconoidasida</taxon>
        <taxon>Piroplasmida</taxon>
        <taxon>Babesiidae</taxon>
        <taxon>Babesia</taxon>
    </lineage>
</organism>
<gene>
    <name evidence="2" type="ORF">BBBOND_0300020</name>
</gene>
<evidence type="ECO:0008006" key="4">
    <source>
        <dbReference type="Google" id="ProtNLM"/>
    </source>
</evidence>
<dbReference type="Proteomes" id="UP000033188">
    <property type="component" value="Chromosome 3"/>
</dbReference>
<dbReference type="VEuPathDB" id="PiroplasmaDB:BBBOND_0300020"/>
<reference evidence="3" key="1">
    <citation type="journal article" date="2014" name="Nucleic Acids Res.">
        <title>The evolutionary dynamics of variant antigen genes in Babesia reveal a history of genomic innovation underlying host-parasite interaction.</title>
        <authorList>
            <person name="Jackson A.P."/>
            <person name="Otto T.D."/>
            <person name="Darby A."/>
            <person name="Ramaprasad A."/>
            <person name="Xia D."/>
            <person name="Echaide I.E."/>
            <person name="Farber M."/>
            <person name="Gahlot S."/>
            <person name="Gamble J."/>
            <person name="Gupta D."/>
            <person name="Gupta Y."/>
            <person name="Jackson L."/>
            <person name="Malandrin L."/>
            <person name="Malas T.B."/>
            <person name="Moussa E."/>
            <person name="Nair M."/>
            <person name="Reid A.J."/>
            <person name="Sanders M."/>
            <person name="Sharma J."/>
            <person name="Tracey A."/>
            <person name="Quail M.A."/>
            <person name="Weir W."/>
            <person name="Wastling J.M."/>
            <person name="Hall N."/>
            <person name="Willadsen P."/>
            <person name="Lingelbach K."/>
            <person name="Shiels B."/>
            <person name="Tait A."/>
            <person name="Berriman M."/>
            <person name="Allred D.R."/>
            <person name="Pain A."/>
        </authorList>
    </citation>
    <scope>NUCLEOTIDE SEQUENCE [LARGE SCALE GENOMIC DNA]</scope>
    <source>
        <strain evidence="3">Bond</strain>
    </source>
</reference>
<feature type="transmembrane region" description="Helical" evidence="1">
    <location>
        <begin position="994"/>
        <end position="1017"/>
    </location>
</feature>
<protein>
    <recommendedName>
        <fullName evidence="4">C3H1-type domain-containing protein</fullName>
    </recommendedName>
</protein>
<keyword evidence="3" id="KW-1185">Reference proteome</keyword>
<dbReference type="AlphaFoldDB" id="A0A061D7X1"/>
<dbReference type="EMBL" id="LK391709">
    <property type="protein sequence ID" value="CDR96097.1"/>
    <property type="molecule type" value="Genomic_DNA"/>
</dbReference>
<accession>A0A061D7X1</accession>
<evidence type="ECO:0000313" key="2">
    <source>
        <dbReference type="EMBL" id="CDR96097.1"/>
    </source>
</evidence>
<keyword evidence="1" id="KW-0472">Membrane</keyword>
<dbReference type="KEGG" id="bbig:BBBOND_0300020"/>
<dbReference type="GeneID" id="24564638"/>
<sequence>MNIQAKLADLHRRICNIPTNGDADTKEIARIIKYLEEIPEQVEERRRTALTKMMALESNIDLLHKLLDNVDVNVTLAETDIQSSIDSINNALKQAVAKCQATISSAFSTLTAAVRTLFAEQKKADLHALKGVVEEQMKVIEGIIDKDKRTGIKGLLKAVNGMKVTIISSDSPTFPTSTTELLDNIKKDLPLSTPFTKGHFTQLSTKFHDYYKNVDTYIKDQVKPPTSPPPTNPASKLTKIKDDFDKLLTHLSASNSTKKYNYDNTFVSLLNALSSSLHSLSPSAFANPRHPELLDAVRAGLQGFVEEMERVYVNGYDGHEEGIKFDELVIKGSDKDEKLSDDGRNLSKVFLTILETLYHDFVGLQNGCKKDASGNTQQLCQYVEANGKRNSNRLGSWLKERGYNVPSTKDKQDGELNSKKTGKDIYDELLIKKLENASSNTILTTWKTTKNSGTAGSTSNDDITLLDILGFFHDQLLDYFKTSHLRHISAPKAPCNVYQMLQWLTGLRHNPMYEKLCAHFKGLFKKPEGDKAQTESAYKLESTDAKLNAEELSTMLRGVCNISVDVLVAIQGHGHADGVYAVDFYVNSEGLSYPSNPGQCFDLLVDVASRVYHQMLFVYKQCNNGPQSSGWSDCHYGRGIAGSAWNCNTLQCPDQECKQKHDQTADQHYKCGVKSPLQSFLEDGLPGFLPHQFTKPGCKLECAVPNHFGKPCLTPMGFADIGIAASHTKQGKHLKEVLEKFCGNADQRLTKLCSMLTCLLQKPPQTLGDIFAFYHKFLNGWDGSGKHRKDAFDESVDKANFKRHYDKLNAYSVFDSTHSSNSKSHSNGDLVSLVCHSTPSGRCGPYLYSLYNEISGSFSKKHADKYVSWIVYLTPTFYDLLKKLYDDCCKSCGGDRPKCRVAKCPPTCATTKNTQNTNHSELCKSILQCDTTASVLCRYGFALSDRTKLSGTEKAECKRTCKDLCEMLKKVLDEESVLMKLFHSIDKFIYTIRFPFMTLTLALWLLSLLYLLHIMVIRLDLLHIKSHLHSPSSHRIAAQSLLAAARVNKFNRVFYLQP</sequence>
<name>A0A061D7X1_BABBI</name>
<keyword evidence="1" id="KW-0812">Transmembrane</keyword>